<dbReference type="AlphaFoldDB" id="U5CSX5"/>
<sequence>MALLKTKGKIGERLKRVFKTVVFLVSLFASLLVFSAPTVVAIADALVPCALLSAFTRAGSWHSVKDQWQGYGFRTSLLDVPILSLARSFPIICVYSLCDVRGLSQGPYLGTATICSLFSVALLSVKACLFIGSAETELGAMATLAAQKLHLKQSWGMPVLFLSSLVLALGHVVVAYRISRKARRMLLFHHVDPEAVLTCKHVFSGYQKVPRSPTPGTGKGSRSDNVTKSGASRMGVATANEGMLPIRLLADVDSFFMPCRGLILHYKFSHPSAAAAKSASPFVTRSLSSSENGRFFCTTPGRLKTERPVFVTPNSHHLKRSLSNYFNSSSLYAPLLSDSDACADHIPALKLDGDGSDHGAFMKSYCDGLGANGSYGVVLVHGFGGGVFSWRHVMDPLAKQVGCSVAAFDRPGWGLTSRPHKAEWEVKQQPNPYKLDSQVDLLLSFCLEMGFSSVVIVGHDDGGLLALKAAERARSFPDSVQVEIRGVILLSVSLSREVVSAFARILLHTSLGKKHAVGRLLRMEITQVINRRSWYNAAKLTAEVLNLYKAPLCIEGWDQAVGEIGRLSSANTLSPAQADLLLKAVDDIPVLVIMGAEDAHVPLKSAQVLASKLANSTLVAISGCGHLPHEECPKALLGALTPFVSTTLFSSHHHHNNHNLT</sequence>
<feature type="transmembrane region" description="Helical" evidence="2">
    <location>
        <begin position="21"/>
        <end position="43"/>
    </location>
</feature>
<keyword evidence="2" id="KW-1133">Transmembrane helix</keyword>
<dbReference type="InterPro" id="IPR000073">
    <property type="entry name" value="AB_hydrolase_1"/>
</dbReference>
<evidence type="ECO:0000256" key="1">
    <source>
        <dbReference type="SAM" id="MobiDB-lite"/>
    </source>
</evidence>
<accession>U5CSX5</accession>
<evidence type="ECO:0000256" key="2">
    <source>
        <dbReference type="SAM" id="Phobius"/>
    </source>
</evidence>
<dbReference type="HOGENOM" id="CLU_034044_0_0_1"/>
<evidence type="ECO:0000259" key="3">
    <source>
        <dbReference type="Pfam" id="PF12697"/>
    </source>
</evidence>
<feature type="region of interest" description="Disordered" evidence="1">
    <location>
        <begin position="209"/>
        <end position="232"/>
    </location>
</feature>
<organism evidence="4 5">
    <name type="scientific">Amborella trichopoda</name>
    <dbReference type="NCBI Taxonomy" id="13333"/>
    <lineage>
        <taxon>Eukaryota</taxon>
        <taxon>Viridiplantae</taxon>
        <taxon>Streptophyta</taxon>
        <taxon>Embryophyta</taxon>
        <taxon>Tracheophyta</taxon>
        <taxon>Spermatophyta</taxon>
        <taxon>Magnoliopsida</taxon>
        <taxon>Amborellales</taxon>
        <taxon>Amborellaceae</taxon>
        <taxon>Amborella</taxon>
    </lineage>
</organism>
<dbReference type="OMA" id="ACVFTAN"/>
<evidence type="ECO:0000313" key="5">
    <source>
        <dbReference type="Proteomes" id="UP000017836"/>
    </source>
</evidence>
<dbReference type="eggNOG" id="KOG1454">
    <property type="taxonomic scope" value="Eukaryota"/>
</dbReference>
<dbReference type="SUPFAM" id="SSF53474">
    <property type="entry name" value="alpha/beta-Hydrolases"/>
    <property type="match status" value="1"/>
</dbReference>
<dbReference type="InterPro" id="IPR029058">
    <property type="entry name" value="AB_hydrolase_fold"/>
</dbReference>
<dbReference type="OrthoDB" id="19657at2759"/>
<dbReference type="Proteomes" id="UP000017836">
    <property type="component" value="Unassembled WGS sequence"/>
</dbReference>
<proteinExistence type="predicted"/>
<dbReference type="STRING" id="13333.U5CSX5"/>
<dbReference type="Gramene" id="ERN16361">
    <property type="protein sequence ID" value="ERN16361"/>
    <property type="gene ID" value="AMTR_s00052p00049210"/>
</dbReference>
<dbReference type="PANTHER" id="PTHR43689">
    <property type="entry name" value="HYDROLASE"/>
    <property type="match status" value="1"/>
</dbReference>
<keyword evidence="2" id="KW-0472">Membrane</keyword>
<dbReference type="GO" id="GO:0016787">
    <property type="term" value="F:hydrolase activity"/>
    <property type="evidence" value="ECO:0000318"/>
    <property type="project" value="GO_Central"/>
</dbReference>
<dbReference type="Gene3D" id="3.40.50.1820">
    <property type="entry name" value="alpha/beta hydrolase"/>
    <property type="match status" value="1"/>
</dbReference>
<dbReference type="KEGG" id="atr:18444672"/>
<keyword evidence="5" id="KW-1185">Reference proteome</keyword>
<feature type="domain" description="AB hydrolase-1" evidence="3">
    <location>
        <begin position="377"/>
        <end position="636"/>
    </location>
</feature>
<keyword evidence="2" id="KW-0812">Transmembrane</keyword>
<protein>
    <recommendedName>
        <fullName evidence="3">AB hydrolase-1 domain-containing protein</fullName>
    </recommendedName>
</protein>
<feature type="transmembrane region" description="Helical" evidence="2">
    <location>
        <begin position="110"/>
        <end position="134"/>
    </location>
</feature>
<reference evidence="5" key="1">
    <citation type="journal article" date="2013" name="Science">
        <title>The Amborella genome and the evolution of flowering plants.</title>
        <authorList>
            <consortium name="Amborella Genome Project"/>
        </authorList>
    </citation>
    <scope>NUCLEOTIDE SEQUENCE [LARGE SCALE GENOMIC DNA]</scope>
</reference>
<name>U5CSX5_AMBTC</name>
<dbReference type="PANTHER" id="PTHR43689:SF8">
    <property type="entry name" value="ALPHA_BETA-HYDROLASES SUPERFAMILY PROTEIN"/>
    <property type="match status" value="1"/>
</dbReference>
<gene>
    <name evidence="4" type="ORF">AMTR_s00052p00049210</name>
</gene>
<dbReference type="EMBL" id="KI392446">
    <property type="protein sequence ID" value="ERN16361.1"/>
    <property type="molecule type" value="Genomic_DNA"/>
</dbReference>
<dbReference type="Pfam" id="PF12697">
    <property type="entry name" value="Abhydrolase_6"/>
    <property type="match status" value="1"/>
</dbReference>
<feature type="transmembrane region" description="Helical" evidence="2">
    <location>
        <begin position="154"/>
        <end position="176"/>
    </location>
</feature>
<evidence type="ECO:0000313" key="4">
    <source>
        <dbReference type="EMBL" id="ERN16361.1"/>
    </source>
</evidence>